<dbReference type="Pfam" id="PF00795">
    <property type="entry name" value="CN_hydrolase"/>
    <property type="match status" value="1"/>
</dbReference>
<dbReference type="Gene3D" id="3.60.110.10">
    <property type="entry name" value="Carbon-nitrogen hydrolase"/>
    <property type="match status" value="1"/>
</dbReference>
<dbReference type="EMBL" id="FNBU01000011">
    <property type="protein sequence ID" value="SDF45407.1"/>
    <property type="molecule type" value="Genomic_DNA"/>
</dbReference>
<evidence type="ECO:0000313" key="4">
    <source>
        <dbReference type="Proteomes" id="UP000243333"/>
    </source>
</evidence>
<dbReference type="PANTHER" id="PTHR43674:SF2">
    <property type="entry name" value="BETA-UREIDOPROPIONASE"/>
    <property type="match status" value="1"/>
</dbReference>
<keyword evidence="4" id="KW-1185">Reference proteome</keyword>
<dbReference type="InterPro" id="IPR003010">
    <property type="entry name" value="C-N_Hydrolase"/>
</dbReference>
<reference evidence="4" key="1">
    <citation type="submission" date="2016-10" db="EMBL/GenBank/DDBJ databases">
        <authorList>
            <person name="Varghese N."/>
            <person name="Submissions S."/>
        </authorList>
    </citation>
    <scope>NUCLEOTIDE SEQUENCE [LARGE SCALE GENOMIC DNA]</scope>
    <source>
        <strain evidence="4">DSM 23256</strain>
    </source>
</reference>
<keyword evidence="1" id="KW-0378">Hydrolase</keyword>
<dbReference type="OrthoDB" id="9811121at2"/>
<dbReference type="Proteomes" id="UP000243333">
    <property type="component" value="Unassembled WGS sequence"/>
</dbReference>
<gene>
    <name evidence="3" type="ORF">SAMN05660235_01650</name>
</gene>
<dbReference type="PROSITE" id="PS50263">
    <property type="entry name" value="CN_HYDROLASE"/>
    <property type="match status" value="1"/>
</dbReference>
<dbReference type="PANTHER" id="PTHR43674">
    <property type="entry name" value="NITRILASE C965.09-RELATED"/>
    <property type="match status" value="1"/>
</dbReference>
<dbReference type="CDD" id="cd07197">
    <property type="entry name" value="nitrilase"/>
    <property type="match status" value="1"/>
</dbReference>
<dbReference type="RefSeq" id="WP_093689840.1">
    <property type="nucleotide sequence ID" value="NZ_FNBU01000011.1"/>
</dbReference>
<feature type="domain" description="CN hydrolase" evidence="2">
    <location>
        <begin position="3"/>
        <end position="255"/>
    </location>
</feature>
<dbReference type="SUPFAM" id="SSF56317">
    <property type="entry name" value="Carbon-nitrogen hydrolase"/>
    <property type="match status" value="1"/>
</dbReference>
<name>A0A1G7L7A4_9FIRM</name>
<evidence type="ECO:0000259" key="2">
    <source>
        <dbReference type="PROSITE" id="PS50263"/>
    </source>
</evidence>
<proteinExistence type="predicted"/>
<dbReference type="AlphaFoldDB" id="A0A1G7L7A4"/>
<organism evidence="3 4">
    <name type="scientific">Sporolituus thermophilus DSM 23256</name>
    <dbReference type="NCBI Taxonomy" id="1123285"/>
    <lineage>
        <taxon>Bacteria</taxon>
        <taxon>Bacillati</taxon>
        <taxon>Bacillota</taxon>
        <taxon>Negativicutes</taxon>
        <taxon>Selenomonadales</taxon>
        <taxon>Sporomusaceae</taxon>
        <taxon>Sporolituus</taxon>
    </lineage>
</organism>
<dbReference type="GO" id="GO:0016811">
    <property type="term" value="F:hydrolase activity, acting on carbon-nitrogen (but not peptide) bonds, in linear amides"/>
    <property type="evidence" value="ECO:0007669"/>
    <property type="project" value="TreeGrafter"/>
</dbReference>
<dbReference type="InterPro" id="IPR036526">
    <property type="entry name" value="C-N_Hydrolase_sf"/>
</dbReference>
<dbReference type="InterPro" id="IPR050345">
    <property type="entry name" value="Aliph_Amidase/BUP"/>
</dbReference>
<accession>A0A1G7L7A4</accession>
<sequence length="278" mass="30686">MRLRVAAVQTGAYKGDYDAQLANIARLVRSVAASGLVDVICLPELMTTPYFARCRDAAWRDKAEPLADGPTYRYIAALAREVRCAIVATCYERCGERRYNTAFIVRPDGSLAGRYAKTHIPYIEGVLAYETLYFDPGPDLPVFDVMGIPIGILICYDRSFPEAWRTLALKGAQVIFVPTSSSGYRGELYADELKVAAAQHQVFVVAANKAGAEVMAGAPGAITFYGKSRIISPYGQIIAALEREEDTFIVAKLDLAQVAAARQALNYYRDRRQDLYML</sequence>
<evidence type="ECO:0000313" key="3">
    <source>
        <dbReference type="EMBL" id="SDF45407.1"/>
    </source>
</evidence>
<protein>
    <submittedName>
        <fullName evidence="3">N-carbamoylputrescine amidase</fullName>
    </submittedName>
</protein>
<dbReference type="STRING" id="1123285.SAMN05660235_01650"/>
<evidence type="ECO:0000256" key="1">
    <source>
        <dbReference type="ARBA" id="ARBA00022801"/>
    </source>
</evidence>